<protein>
    <submittedName>
        <fullName evidence="1">Uncharacterized protein</fullName>
    </submittedName>
</protein>
<name>A0ABW8MUU4_9BURK</name>
<reference evidence="1 2" key="1">
    <citation type="submission" date="2024-10" db="EMBL/GenBank/DDBJ databases">
        <authorList>
            <person name="Deangelis K."/>
            <person name="Huntemann M."/>
            <person name="Clum A."/>
            <person name="Wang J."/>
            <person name="Palaniappan K."/>
            <person name="Ritter S."/>
            <person name="Chen I.-M."/>
            <person name="Stamatis D."/>
            <person name="Reddy T."/>
            <person name="O'Malley R."/>
            <person name="Daum C."/>
            <person name="Ng V."/>
            <person name="Ivanova N."/>
            <person name="Kyrpides N."/>
            <person name="Woyke T."/>
        </authorList>
    </citation>
    <scope>NUCLEOTIDE SEQUENCE [LARGE SCALE GENOMIC DNA]</scope>
    <source>
        <strain evidence="1 2">GAS97</strain>
    </source>
</reference>
<gene>
    <name evidence="1" type="ORF">ABH943_007522</name>
</gene>
<dbReference type="RefSeq" id="WP_404613144.1">
    <property type="nucleotide sequence ID" value="NZ_JBIYDN010000035.1"/>
</dbReference>
<dbReference type="Proteomes" id="UP001620514">
    <property type="component" value="Unassembled WGS sequence"/>
</dbReference>
<comment type="caution">
    <text evidence="1">The sequence shown here is derived from an EMBL/GenBank/DDBJ whole genome shotgun (WGS) entry which is preliminary data.</text>
</comment>
<evidence type="ECO:0000313" key="2">
    <source>
        <dbReference type="Proteomes" id="UP001620514"/>
    </source>
</evidence>
<organism evidence="1 2">
    <name type="scientific">Caballeronia udeis</name>
    <dbReference type="NCBI Taxonomy" id="1232866"/>
    <lineage>
        <taxon>Bacteria</taxon>
        <taxon>Pseudomonadati</taxon>
        <taxon>Pseudomonadota</taxon>
        <taxon>Betaproteobacteria</taxon>
        <taxon>Burkholderiales</taxon>
        <taxon>Burkholderiaceae</taxon>
        <taxon>Caballeronia</taxon>
    </lineage>
</organism>
<evidence type="ECO:0000313" key="1">
    <source>
        <dbReference type="EMBL" id="MFK4447486.1"/>
    </source>
</evidence>
<proteinExistence type="predicted"/>
<keyword evidence="2" id="KW-1185">Reference proteome</keyword>
<accession>A0ABW8MUU4</accession>
<reference evidence="1 2" key="2">
    <citation type="submission" date="2024-11" db="EMBL/GenBank/DDBJ databases">
        <title>Using genomics to understand microbial adaptation to soil warming.</title>
        <authorList>
            <person name="Deangelis K.M. PhD."/>
        </authorList>
    </citation>
    <scope>NUCLEOTIDE SEQUENCE [LARGE SCALE GENOMIC DNA]</scope>
    <source>
        <strain evidence="1 2">GAS97</strain>
    </source>
</reference>
<sequence>MRQSLFARTGQPQPQTPVQRHPLFARAGAAAADLWLNHPVLSLADFRDLRFRNLLSGLTSDPDDNARRFAFNAAYAARIASAIAEQSRVGVNHA</sequence>
<dbReference type="EMBL" id="JBIYDN010000035">
    <property type="protein sequence ID" value="MFK4447486.1"/>
    <property type="molecule type" value="Genomic_DNA"/>
</dbReference>